<gene>
    <name evidence="1" type="ORF">ALP44_05500</name>
</gene>
<name>A0A3M5N6T3_PSESX</name>
<protein>
    <submittedName>
        <fullName evidence="1">GNAT family acetyltransferase</fullName>
    </submittedName>
</protein>
<evidence type="ECO:0000313" key="1">
    <source>
        <dbReference type="EMBL" id="RMT68068.1"/>
    </source>
</evidence>
<dbReference type="InterPro" id="IPR016181">
    <property type="entry name" value="Acyl_CoA_acyltransferase"/>
</dbReference>
<dbReference type="EMBL" id="RBTL01000153">
    <property type="protein sequence ID" value="RMT68068.1"/>
    <property type="molecule type" value="Genomic_DNA"/>
</dbReference>
<reference evidence="1 2" key="1">
    <citation type="submission" date="2018-08" db="EMBL/GenBank/DDBJ databases">
        <title>Recombination of ecologically and evolutionarily significant loci maintains genetic cohesion in the Pseudomonas syringae species complex.</title>
        <authorList>
            <person name="Dillon M."/>
            <person name="Thakur S."/>
            <person name="Almeida R.N.D."/>
            <person name="Weir B.S."/>
            <person name="Guttman D.S."/>
        </authorList>
    </citation>
    <scope>NUCLEOTIDE SEQUENCE [LARGE SCALE GENOMIC DNA]</scope>
    <source>
        <strain evidence="1 2">ICMP 3934</strain>
    </source>
</reference>
<dbReference type="Gene3D" id="3.40.630.30">
    <property type="match status" value="1"/>
</dbReference>
<keyword evidence="1" id="KW-0808">Transferase</keyword>
<dbReference type="Proteomes" id="UP000282636">
    <property type="component" value="Unassembled WGS sequence"/>
</dbReference>
<organism evidence="1 2">
    <name type="scientific">Pseudomonas syringae pv. theae</name>
    <dbReference type="NCBI Taxonomy" id="103985"/>
    <lineage>
        <taxon>Bacteria</taxon>
        <taxon>Pseudomonadati</taxon>
        <taxon>Pseudomonadota</taxon>
        <taxon>Gammaproteobacteria</taxon>
        <taxon>Pseudomonadales</taxon>
        <taxon>Pseudomonadaceae</taxon>
        <taxon>Pseudomonas</taxon>
        <taxon>Pseudomonas syringae</taxon>
    </lineage>
</organism>
<dbReference type="SUPFAM" id="SSF55729">
    <property type="entry name" value="Acyl-CoA N-acyltransferases (Nat)"/>
    <property type="match status" value="1"/>
</dbReference>
<proteinExistence type="predicted"/>
<sequence length="46" mass="5355">MEHAAQEFFAVRLFTDTPSGAEFYLRCGFQPVDEEHATHMKLLKRV</sequence>
<comment type="caution">
    <text evidence="1">The sequence shown here is derived from an EMBL/GenBank/DDBJ whole genome shotgun (WGS) entry which is preliminary data.</text>
</comment>
<dbReference type="GO" id="GO:0016740">
    <property type="term" value="F:transferase activity"/>
    <property type="evidence" value="ECO:0007669"/>
    <property type="project" value="UniProtKB-KW"/>
</dbReference>
<dbReference type="AlphaFoldDB" id="A0A3M5N6T3"/>
<accession>A0A3M5N6T3</accession>
<evidence type="ECO:0000313" key="2">
    <source>
        <dbReference type="Proteomes" id="UP000282636"/>
    </source>
</evidence>